<dbReference type="OrthoDB" id="10052237at2759"/>
<dbReference type="PANTHER" id="PTHR33778">
    <property type="entry name" value="PROTEIN MGTC"/>
    <property type="match status" value="1"/>
</dbReference>
<evidence type="ECO:0000256" key="1">
    <source>
        <dbReference type="ARBA" id="ARBA00004651"/>
    </source>
</evidence>
<accession>A0A5N5X596</accession>
<keyword evidence="10" id="KW-1185">Reference proteome</keyword>
<dbReference type="EMBL" id="ML732188">
    <property type="protein sequence ID" value="KAB8075849.1"/>
    <property type="molecule type" value="Genomic_DNA"/>
</dbReference>
<evidence type="ECO:0000256" key="4">
    <source>
        <dbReference type="ARBA" id="ARBA00022989"/>
    </source>
</evidence>
<feature type="transmembrane region" description="Helical" evidence="7">
    <location>
        <begin position="79"/>
        <end position="96"/>
    </location>
</feature>
<keyword evidence="2" id="KW-1003">Cell membrane</keyword>
<dbReference type="Proteomes" id="UP000326565">
    <property type="component" value="Unassembled WGS sequence"/>
</dbReference>
<keyword evidence="5 7" id="KW-0472">Membrane</keyword>
<dbReference type="PRINTS" id="PR01837">
    <property type="entry name" value="MGTCSAPBPROT"/>
</dbReference>
<dbReference type="InterPro" id="IPR049177">
    <property type="entry name" value="MgtC_SapB_SrpB_YhiD_N"/>
</dbReference>
<gene>
    <name evidence="9" type="ORF">BDV29DRAFT_189858</name>
</gene>
<evidence type="ECO:0000256" key="2">
    <source>
        <dbReference type="ARBA" id="ARBA00022475"/>
    </source>
</evidence>
<dbReference type="InterPro" id="IPR003416">
    <property type="entry name" value="MgtC/SapB/SrpB/YhiD_fam"/>
</dbReference>
<dbReference type="Pfam" id="PF02308">
    <property type="entry name" value="MgtC"/>
    <property type="match status" value="1"/>
</dbReference>
<keyword evidence="4 7" id="KW-1133">Transmembrane helix</keyword>
<evidence type="ECO:0000313" key="10">
    <source>
        <dbReference type="Proteomes" id="UP000326565"/>
    </source>
</evidence>
<evidence type="ECO:0000259" key="8">
    <source>
        <dbReference type="Pfam" id="PF02308"/>
    </source>
</evidence>
<name>A0A5N5X596_9EURO</name>
<feature type="transmembrane region" description="Helical" evidence="7">
    <location>
        <begin position="42"/>
        <end position="59"/>
    </location>
</feature>
<dbReference type="PANTHER" id="PTHR33778:SF1">
    <property type="entry name" value="MAGNESIUM TRANSPORTER YHID-RELATED"/>
    <property type="match status" value="1"/>
</dbReference>
<evidence type="ECO:0000313" key="9">
    <source>
        <dbReference type="EMBL" id="KAB8075849.1"/>
    </source>
</evidence>
<dbReference type="GO" id="GO:0005886">
    <property type="term" value="C:plasma membrane"/>
    <property type="evidence" value="ECO:0007669"/>
    <property type="project" value="UniProtKB-SubCell"/>
</dbReference>
<protein>
    <submittedName>
        <fullName evidence="9">Mg2+ transporter MgtC family protein</fullName>
    </submittedName>
</protein>
<evidence type="ECO:0000256" key="5">
    <source>
        <dbReference type="ARBA" id="ARBA00023136"/>
    </source>
</evidence>
<comment type="subcellular location">
    <subcellularLocation>
        <location evidence="1">Cell membrane</location>
        <topology evidence="1">Multi-pass membrane protein</topology>
    </subcellularLocation>
</comment>
<sequence>MRYPFDQAQQQTWIQVGQLLVATALSSIIGIERQLKHKSAGLRTNTLVGIGAALFMLTSKFGTLDVLDRSLIVLDPSRIAAQIVSGIGFIGGGIIFKERNEIRGLTTAAGVWLSAAVGAACGAGLLRLATIATGLYIVAVIVYPSISHFLQRRLNLESGLRLNVLIRYRVEPNGLQTILQSLLDAGFTVERITRLDEVPMNGSVPGGSPSKAQSASNGREAERRPSPHLGKQSRAFDVDLILDGPSATSDLMQSLSQLNCVMSISVEDDQPRGVYTRTASV</sequence>
<organism evidence="9 10">
    <name type="scientific">Aspergillus leporis</name>
    <dbReference type="NCBI Taxonomy" id="41062"/>
    <lineage>
        <taxon>Eukaryota</taxon>
        <taxon>Fungi</taxon>
        <taxon>Dikarya</taxon>
        <taxon>Ascomycota</taxon>
        <taxon>Pezizomycotina</taxon>
        <taxon>Eurotiomycetes</taxon>
        <taxon>Eurotiomycetidae</taxon>
        <taxon>Eurotiales</taxon>
        <taxon>Aspergillaceae</taxon>
        <taxon>Aspergillus</taxon>
        <taxon>Aspergillus subgen. Circumdati</taxon>
    </lineage>
</organism>
<feature type="transmembrane region" description="Helical" evidence="7">
    <location>
        <begin position="108"/>
        <end position="125"/>
    </location>
</feature>
<evidence type="ECO:0000256" key="6">
    <source>
        <dbReference type="SAM" id="MobiDB-lite"/>
    </source>
</evidence>
<dbReference type="AlphaFoldDB" id="A0A5N5X596"/>
<proteinExistence type="predicted"/>
<feature type="domain" description="MgtC/SapB/SrpB/YhiD N-terminal" evidence="8">
    <location>
        <begin position="19"/>
        <end position="147"/>
    </location>
</feature>
<reference evidence="9 10" key="1">
    <citation type="submission" date="2019-04" db="EMBL/GenBank/DDBJ databases">
        <title>Friends and foes A comparative genomics study of 23 Aspergillus species from section Flavi.</title>
        <authorList>
            <consortium name="DOE Joint Genome Institute"/>
            <person name="Kjaerbolling I."/>
            <person name="Vesth T."/>
            <person name="Frisvad J.C."/>
            <person name="Nybo J.L."/>
            <person name="Theobald S."/>
            <person name="Kildgaard S."/>
            <person name="Isbrandt T."/>
            <person name="Kuo A."/>
            <person name="Sato A."/>
            <person name="Lyhne E.K."/>
            <person name="Kogle M.E."/>
            <person name="Wiebenga A."/>
            <person name="Kun R.S."/>
            <person name="Lubbers R.J."/>
            <person name="Makela M.R."/>
            <person name="Barry K."/>
            <person name="Chovatia M."/>
            <person name="Clum A."/>
            <person name="Daum C."/>
            <person name="Haridas S."/>
            <person name="He G."/>
            <person name="LaButti K."/>
            <person name="Lipzen A."/>
            <person name="Mondo S."/>
            <person name="Riley R."/>
            <person name="Salamov A."/>
            <person name="Simmons B.A."/>
            <person name="Magnuson J.K."/>
            <person name="Henrissat B."/>
            <person name="Mortensen U.H."/>
            <person name="Larsen T.O."/>
            <person name="Devries R.P."/>
            <person name="Grigoriev I.V."/>
            <person name="Machida M."/>
            <person name="Baker S.E."/>
            <person name="Andersen M.R."/>
        </authorList>
    </citation>
    <scope>NUCLEOTIDE SEQUENCE [LARGE SCALE GENOMIC DNA]</scope>
    <source>
        <strain evidence="9 10">CBS 151.66</strain>
    </source>
</reference>
<keyword evidence="3 7" id="KW-0812">Transmembrane</keyword>
<evidence type="ECO:0000256" key="7">
    <source>
        <dbReference type="SAM" id="Phobius"/>
    </source>
</evidence>
<evidence type="ECO:0000256" key="3">
    <source>
        <dbReference type="ARBA" id="ARBA00022692"/>
    </source>
</evidence>
<feature type="region of interest" description="Disordered" evidence="6">
    <location>
        <begin position="198"/>
        <end position="230"/>
    </location>
</feature>